<protein>
    <recommendedName>
        <fullName evidence="7">Protein kinase domain-containing protein</fullName>
    </recommendedName>
</protein>
<evidence type="ECO:0000259" key="7">
    <source>
        <dbReference type="PROSITE" id="PS50011"/>
    </source>
</evidence>
<accession>H6C9P5</accession>
<dbReference type="GO" id="GO:0004674">
    <property type="term" value="F:protein serine/threonine kinase activity"/>
    <property type="evidence" value="ECO:0007669"/>
    <property type="project" value="UniProtKB-KW"/>
</dbReference>
<dbReference type="GeneID" id="20313344"/>
<reference evidence="8" key="1">
    <citation type="submission" date="2011-07" db="EMBL/GenBank/DDBJ databases">
        <title>The Genome Sequence of Exophiala (Wangiella) dermatitidis NIH/UT8656.</title>
        <authorList>
            <consortium name="The Broad Institute Genome Sequencing Platform"/>
            <person name="Cuomo C."/>
            <person name="Wang Z."/>
            <person name="Hunicke-Smith S."/>
            <person name="Szanislo P.J."/>
            <person name="Earl A."/>
            <person name="Young S.K."/>
            <person name="Zeng Q."/>
            <person name="Gargeya S."/>
            <person name="Fitzgerald M."/>
            <person name="Haas B."/>
            <person name="Abouelleil A."/>
            <person name="Alvarado L."/>
            <person name="Arachchi H.M."/>
            <person name="Berlin A."/>
            <person name="Brown A."/>
            <person name="Chapman S.B."/>
            <person name="Chen Z."/>
            <person name="Dunbar C."/>
            <person name="Freedman E."/>
            <person name="Gearin G."/>
            <person name="Gellesch M."/>
            <person name="Goldberg J."/>
            <person name="Griggs A."/>
            <person name="Gujja S."/>
            <person name="Heiman D."/>
            <person name="Howarth C."/>
            <person name="Larson L."/>
            <person name="Lui A."/>
            <person name="MacDonald P.J.P."/>
            <person name="Montmayeur A."/>
            <person name="Murphy C."/>
            <person name="Neiman D."/>
            <person name="Pearson M."/>
            <person name="Priest M."/>
            <person name="Roberts A."/>
            <person name="Saif S."/>
            <person name="Shea T."/>
            <person name="Shenoy N."/>
            <person name="Sisk P."/>
            <person name="Stolte C."/>
            <person name="Sykes S."/>
            <person name="Wortman J."/>
            <person name="Nusbaum C."/>
            <person name="Birren B."/>
        </authorList>
    </citation>
    <scope>NUCLEOTIDE SEQUENCE</scope>
    <source>
        <strain evidence="8">NIH/UT8656</strain>
    </source>
</reference>
<dbReference type="PANTHER" id="PTHR24351">
    <property type="entry name" value="RIBOSOMAL PROTEIN S6 KINASE"/>
    <property type="match status" value="1"/>
</dbReference>
<feature type="region of interest" description="Disordered" evidence="6">
    <location>
        <begin position="299"/>
        <end position="318"/>
    </location>
</feature>
<gene>
    <name evidence="8" type="ORF">HMPREF1120_08705</name>
</gene>
<feature type="domain" description="Protein kinase" evidence="7">
    <location>
        <begin position="7"/>
        <end position="303"/>
    </location>
</feature>
<dbReference type="Proteomes" id="UP000007304">
    <property type="component" value="Unassembled WGS sequence"/>
</dbReference>
<evidence type="ECO:0000313" key="9">
    <source>
        <dbReference type="Proteomes" id="UP000007304"/>
    </source>
</evidence>
<dbReference type="Gene3D" id="1.10.510.10">
    <property type="entry name" value="Transferase(Phosphotransferase) domain 1"/>
    <property type="match status" value="1"/>
</dbReference>
<dbReference type="SMART" id="SM00220">
    <property type="entry name" value="S_TKc"/>
    <property type="match status" value="1"/>
</dbReference>
<evidence type="ECO:0000256" key="4">
    <source>
        <dbReference type="ARBA" id="ARBA00022777"/>
    </source>
</evidence>
<dbReference type="InterPro" id="IPR000719">
    <property type="entry name" value="Prot_kinase_dom"/>
</dbReference>
<dbReference type="VEuPathDB" id="FungiDB:HMPREF1120_08705"/>
<evidence type="ECO:0000256" key="3">
    <source>
        <dbReference type="ARBA" id="ARBA00022741"/>
    </source>
</evidence>
<evidence type="ECO:0000313" key="8">
    <source>
        <dbReference type="EMBL" id="EHY60761.1"/>
    </source>
</evidence>
<name>H6C9P5_EXODN</name>
<dbReference type="RefSeq" id="XP_009161222.1">
    <property type="nucleotide sequence ID" value="XM_009162974.1"/>
</dbReference>
<evidence type="ECO:0000256" key="1">
    <source>
        <dbReference type="ARBA" id="ARBA00022527"/>
    </source>
</evidence>
<dbReference type="PROSITE" id="PS50011">
    <property type="entry name" value="PROTEIN_KINASE_DOM"/>
    <property type="match status" value="1"/>
</dbReference>
<dbReference type="GO" id="GO:0005524">
    <property type="term" value="F:ATP binding"/>
    <property type="evidence" value="ECO:0007669"/>
    <property type="project" value="UniProtKB-KW"/>
</dbReference>
<evidence type="ECO:0000256" key="2">
    <source>
        <dbReference type="ARBA" id="ARBA00022679"/>
    </source>
</evidence>
<dbReference type="SUPFAM" id="SSF56112">
    <property type="entry name" value="Protein kinase-like (PK-like)"/>
    <property type="match status" value="1"/>
</dbReference>
<dbReference type="HOGENOM" id="CLU_000288_31_1_1"/>
<dbReference type="Pfam" id="PF00069">
    <property type="entry name" value="Pkinase"/>
    <property type="match status" value="1"/>
</dbReference>
<keyword evidence="9" id="KW-1185">Reference proteome</keyword>
<keyword evidence="4" id="KW-0418">Kinase</keyword>
<keyword evidence="3" id="KW-0547">Nucleotide-binding</keyword>
<evidence type="ECO:0000256" key="6">
    <source>
        <dbReference type="SAM" id="MobiDB-lite"/>
    </source>
</evidence>
<keyword evidence="5" id="KW-0067">ATP-binding</keyword>
<keyword evidence="2" id="KW-0808">Transferase</keyword>
<proteinExistence type="predicted"/>
<dbReference type="STRING" id="858893.H6C9P5"/>
<dbReference type="EMBL" id="JH226136">
    <property type="protein sequence ID" value="EHY60761.1"/>
    <property type="molecule type" value="Genomic_DNA"/>
</dbReference>
<organism evidence="8 9">
    <name type="scientific">Exophiala dermatitidis (strain ATCC 34100 / CBS 525.76 / NIH/UT8656)</name>
    <name type="common">Black yeast</name>
    <name type="synonym">Wangiella dermatitidis</name>
    <dbReference type="NCBI Taxonomy" id="858893"/>
    <lineage>
        <taxon>Eukaryota</taxon>
        <taxon>Fungi</taxon>
        <taxon>Dikarya</taxon>
        <taxon>Ascomycota</taxon>
        <taxon>Pezizomycotina</taxon>
        <taxon>Eurotiomycetes</taxon>
        <taxon>Chaetothyriomycetidae</taxon>
        <taxon>Chaetothyriales</taxon>
        <taxon>Herpotrichiellaceae</taxon>
        <taxon>Exophiala</taxon>
    </lineage>
</organism>
<keyword evidence="1" id="KW-0723">Serine/threonine-protein kinase</keyword>
<dbReference type="eggNOG" id="KOG0612">
    <property type="taxonomic scope" value="Eukaryota"/>
</dbReference>
<evidence type="ECO:0000256" key="5">
    <source>
        <dbReference type="ARBA" id="ARBA00022840"/>
    </source>
</evidence>
<sequence length="318" mass="35867">MQSLPLQEIYKLLGWGDLGLVFELSDHIALKYAIEHGDPRFENEKRIFDILERHAPCPHIVYSFMRVPNLNFMQRLSGGNLEMRLRSRQSRNPATGQVVACTTEPEPLILRWAKELAMAAAWLESLGLAHADIRPANLLLDAEDHLKLADFDNTQAIGTDVEVGTAPYCRVLGDEAGDLRGYFGLLGPRTEQFAIGSVFYYMVKGYEPYDDQWFGEEHGPITVDKLQNMDFPHLDPNDMKERVIRDCWYGKFACIEDLAKTIGTLGSQNEVLGQVLTSDFIESRREECRQYMTTLGAGPRPLIHDDSGMPAENGVDSD</sequence>
<dbReference type="InParanoid" id="H6C9P5"/>
<dbReference type="OMA" id="KGIFLEY"/>
<dbReference type="InterPro" id="IPR011009">
    <property type="entry name" value="Kinase-like_dom_sf"/>
</dbReference>
<dbReference type="AlphaFoldDB" id="H6C9P5"/>